<organism evidence="12 13">
    <name type="scientific">Limosilactobacillus pontis</name>
    <dbReference type="NCBI Taxonomy" id="35787"/>
    <lineage>
        <taxon>Bacteria</taxon>
        <taxon>Bacillati</taxon>
        <taxon>Bacillota</taxon>
        <taxon>Bacilli</taxon>
        <taxon>Lactobacillales</taxon>
        <taxon>Lactobacillaceae</taxon>
        <taxon>Limosilactobacillus</taxon>
    </lineage>
</organism>
<comment type="function">
    <text evidence="9">Enables the bacterium to metabolize sucrose as a sole carbon source.</text>
</comment>
<dbReference type="InterPro" id="IPR013189">
    <property type="entry name" value="Glyco_hydro_32_C"/>
</dbReference>
<keyword evidence="6 8" id="KW-0326">Glycosidase</keyword>
<comment type="subcellular location">
    <subcellularLocation>
        <location evidence="9">Cytoplasm</location>
    </subcellularLocation>
</comment>
<dbReference type="PANTHER" id="PTHR43101">
    <property type="entry name" value="BETA-FRUCTOSIDASE"/>
    <property type="match status" value="1"/>
</dbReference>
<dbReference type="PANTHER" id="PTHR43101:SF1">
    <property type="entry name" value="BETA-FRUCTOSIDASE"/>
    <property type="match status" value="1"/>
</dbReference>
<gene>
    <name evidence="12" type="ORF">CK797_05975</name>
</gene>
<dbReference type="SUPFAM" id="SSF49899">
    <property type="entry name" value="Concanavalin A-like lectins/glucanases"/>
    <property type="match status" value="1"/>
</dbReference>
<evidence type="ECO:0000256" key="3">
    <source>
        <dbReference type="ARBA" id="ARBA00012758"/>
    </source>
</evidence>
<evidence type="ECO:0000256" key="2">
    <source>
        <dbReference type="ARBA" id="ARBA00009902"/>
    </source>
</evidence>
<proteinExistence type="inferred from homology"/>
<evidence type="ECO:0000256" key="9">
    <source>
        <dbReference type="RuleBase" id="RU365015"/>
    </source>
</evidence>
<evidence type="ECO:0000256" key="8">
    <source>
        <dbReference type="RuleBase" id="RU362110"/>
    </source>
</evidence>
<dbReference type="NCBIfam" id="TIGR01322">
    <property type="entry name" value="scrB_fam"/>
    <property type="match status" value="1"/>
</dbReference>
<name>A0A2J6NLX0_9LACO</name>
<comment type="pathway">
    <text evidence="1 9">Glycan biosynthesis; sucrose metabolism.</text>
</comment>
<evidence type="ECO:0000313" key="13">
    <source>
        <dbReference type="Proteomes" id="UP000239920"/>
    </source>
</evidence>
<dbReference type="GO" id="GO:0005737">
    <property type="term" value="C:cytoplasm"/>
    <property type="evidence" value="ECO:0007669"/>
    <property type="project" value="UniProtKB-SubCell"/>
</dbReference>
<dbReference type="EC" id="3.2.1.26" evidence="3 8"/>
<evidence type="ECO:0000313" key="12">
    <source>
        <dbReference type="EMBL" id="PMB82325.1"/>
    </source>
</evidence>
<dbReference type="SMART" id="SM00640">
    <property type="entry name" value="Glyco_32"/>
    <property type="match status" value="1"/>
</dbReference>
<feature type="domain" description="Glycosyl hydrolase family 32 N-terminal" evidence="10">
    <location>
        <begin position="23"/>
        <end position="329"/>
    </location>
</feature>
<dbReference type="Pfam" id="PF08244">
    <property type="entry name" value="Glyco_hydro_32C"/>
    <property type="match status" value="1"/>
</dbReference>
<comment type="similarity">
    <text evidence="2 8">Belongs to the glycosyl hydrolase 32 family.</text>
</comment>
<feature type="domain" description="Glycosyl hydrolase family 32 C-terminal" evidence="11">
    <location>
        <begin position="332"/>
        <end position="449"/>
    </location>
</feature>
<keyword evidence="5 8" id="KW-0378">Hydrolase</keyword>
<evidence type="ECO:0000256" key="7">
    <source>
        <dbReference type="ARBA" id="ARBA00033367"/>
    </source>
</evidence>
<dbReference type="EMBL" id="PNFV01000006">
    <property type="protein sequence ID" value="PMB82325.1"/>
    <property type="molecule type" value="Genomic_DNA"/>
</dbReference>
<dbReference type="InterPro" id="IPR006232">
    <property type="entry name" value="Suc6P_hydrolase"/>
</dbReference>
<dbReference type="AlphaFoldDB" id="A0A2J6NLX0"/>
<dbReference type="InterPro" id="IPR051214">
    <property type="entry name" value="GH32_Enzymes"/>
</dbReference>
<dbReference type="RefSeq" id="WP_104688849.1">
    <property type="nucleotide sequence ID" value="NZ_JBKTHY010000005.1"/>
</dbReference>
<sequence length="473" mass="54363">MKEEFNPDKMIKVTNERYRQWYHIQTPGGWLNDPNGLCYFKGYYHVFYQFHPYSAEWGPMHWGHVRSKDLVHWEQLPIALTPGAPEDKGGCFSGSAIIKDNRLYLFYTGHNYYDDNDLDHFWENQNMAYSDDGITFHKYAGNPIIKTPADNTQHFRDPKVWEHNGHYYMVIGSQDKENKLGRILMYKSTDLEHWESCGPIIQSHNRDAEGWMWECPDLFTLGNADVLLCSPMGIKSQPEQFMNLSQVCYSVGHLDYQQHRFDGSKFRELDHGHNFYATQTMLTPDNRRIFFGWLSPFNEKMAEQADGWAGSLTLPRELVLEDGQLKNRPVKELAQLRQAGGTKKHLTLNGEAQVSIKDAQHAEYLFDFDDGSLTDFQWSISDQRGSLIKINCQGAKVTLYRRGTQDQYRYATLTAPAKNVHIFVDTSSVECFINDGAASFTERYYATGKVTAAIAAKGVTLDEQAYVLGKGEE</sequence>
<comment type="caution">
    <text evidence="12">The sequence shown here is derived from an EMBL/GenBank/DDBJ whole genome shotgun (WGS) entry which is preliminary data.</text>
</comment>
<accession>A0A2J6NLX0</accession>
<dbReference type="SUPFAM" id="SSF75005">
    <property type="entry name" value="Arabinanase/levansucrase/invertase"/>
    <property type="match status" value="1"/>
</dbReference>
<dbReference type="Proteomes" id="UP000239920">
    <property type="component" value="Unassembled WGS sequence"/>
</dbReference>
<dbReference type="Gene3D" id="2.60.120.560">
    <property type="entry name" value="Exo-inulinase, domain 1"/>
    <property type="match status" value="1"/>
</dbReference>
<evidence type="ECO:0000256" key="4">
    <source>
        <dbReference type="ARBA" id="ARBA00019623"/>
    </source>
</evidence>
<reference evidence="12 13" key="1">
    <citation type="submission" date="2017-09" db="EMBL/GenBank/DDBJ databases">
        <title>Bacterial strain isolated from the female urinary microbiota.</title>
        <authorList>
            <person name="Thomas-White K."/>
            <person name="Kumar N."/>
            <person name="Forster S."/>
            <person name="Putonti C."/>
            <person name="Lawley T."/>
            <person name="Wolfe A.J."/>
        </authorList>
    </citation>
    <scope>NUCLEOTIDE SEQUENCE [LARGE SCALE GENOMIC DNA]</scope>
    <source>
        <strain evidence="12 13">UMB0683</strain>
    </source>
</reference>
<evidence type="ECO:0000256" key="6">
    <source>
        <dbReference type="ARBA" id="ARBA00023295"/>
    </source>
</evidence>
<dbReference type="Pfam" id="PF00251">
    <property type="entry name" value="Glyco_hydro_32N"/>
    <property type="match status" value="1"/>
</dbReference>
<dbReference type="GO" id="GO:0004564">
    <property type="term" value="F:beta-fructofuranosidase activity"/>
    <property type="evidence" value="ECO:0007669"/>
    <property type="project" value="UniProtKB-EC"/>
</dbReference>
<evidence type="ECO:0000259" key="10">
    <source>
        <dbReference type="Pfam" id="PF00251"/>
    </source>
</evidence>
<evidence type="ECO:0000256" key="1">
    <source>
        <dbReference type="ARBA" id="ARBA00004914"/>
    </source>
</evidence>
<dbReference type="CDD" id="cd08996">
    <property type="entry name" value="GH32_FFase"/>
    <property type="match status" value="1"/>
</dbReference>
<dbReference type="OrthoDB" id="9759709at2"/>
<keyword evidence="9" id="KW-0119">Carbohydrate metabolism</keyword>
<dbReference type="InterPro" id="IPR023296">
    <property type="entry name" value="Glyco_hydro_beta-prop_sf"/>
</dbReference>
<evidence type="ECO:0000256" key="5">
    <source>
        <dbReference type="ARBA" id="ARBA00022801"/>
    </source>
</evidence>
<keyword evidence="9" id="KW-0963">Cytoplasm</keyword>
<dbReference type="GO" id="GO:0005985">
    <property type="term" value="P:sucrose metabolic process"/>
    <property type="evidence" value="ECO:0007669"/>
    <property type="project" value="UniProtKB-UniPathway"/>
</dbReference>
<protein>
    <recommendedName>
        <fullName evidence="4 8">Sucrose-6-phosphate hydrolase</fullName>
        <ecNumber evidence="3 8">3.2.1.26</ecNumber>
    </recommendedName>
    <alternativeName>
        <fullName evidence="7 9">Invertase</fullName>
    </alternativeName>
</protein>
<dbReference type="InterPro" id="IPR001362">
    <property type="entry name" value="Glyco_hydro_32"/>
</dbReference>
<dbReference type="UniPathway" id="UPA00238"/>
<comment type="catalytic activity">
    <reaction evidence="8">
        <text>Hydrolysis of terminal non-reducing beta-D-fructofuranoside residues in beta-D-fructofuranosides.</text>
        <dbReference type="EC" id="3.2.1.26"/>
    </reaction>
</comment>
<dbReference type="InterPro" id="IPR013320">
    <property type="entry name" value="ConA-like_dom_sf"/>
</dbReference>
<dbReference type="Gene3D" id="2.115.10.20">
    <property type="entry name" value="Glycosyl hydrolase domain, family 43"/>
    <property type="match status" value="1"/>
</dbReference>
<dbReference type="InterPro" id="IPR013148">
    <property type="entry name" value="Glyco_hydro_32_N"/>
</dbReference>
<evidence type="ECO:0000259" key="11">
    <source>
        <dbReference type="Pfam" id="PF08244"/>
    </source>
</evidence>